<proteinExistence type="predicted"/>
<protein>
    <submittedName>
        <fullName evidence="1">Uncharacterized protein</fullName>
    </submittedName>
</protein>
<evidence type="ECO:0000313" key="1">
    <source>
        <dbReference type="EMBL" id="MBX53414.1"/>
    </source>
</evidence>
<reference evidence="1" key="1">
    <citation type="submission" date="2018-02" db="EMBL/GenBank/DDBJ databases">
        <title>Rhizophora mucronata_Transcriptome.</title>
        <authorList>
            <person name="Meera S.P."/>
            <person name="Sreeshan A."/>
            <person name="Augustine A."/>
        </authorList>
    </citation>
    <scope>NUCLEOTIDE SEQUENCE</scope>
    <source>
        <tissue evidence="1">Leaf</tissue>
    </source>
</reference>
<dbReference type="EMBL" id="GGEC01072930">
    <property type="protein sequence ID" value="MBX53414.1"/>
    <property type="molecule type" value="Transcribed_RNA"/>
</dbReference>
<sequence length="21" mass="2540">MVCSECIWQSLILFFMFTPFP</sequence>
<organism evidence="1">
    <name type="scientific">Rhizophora mucronata</name>
    <name type="common">Asiatic mangrove</name>
    <dbReference type="NCBI Taxonomy" id="61149"/>
    <lineage>
        <taxon>Eukaryota</taxon>
        <taxon>Viridiplantae</taxon>
        <taxon>Streptophyta</taxon>
        <taxon>Embryophyta</taxon>
        <taxon>Tracheophyta</taxon>
        <taxon>Spermatophyta</taxon>
        <taxon>Magnoliopsida</taxon>
        <taxon>eudicotyledons</taxon>
        <taxon>Gunneridae</taxon>
        <taxon>Pentapetalae</taxon>
        <taxon>rosids</taxon>
        <taxon>fabids</taxon>
        <taxon>Malpighiales</taxon>
        <taxon>Rhizophoraceae</taxon>
        <taxon>Rhizophora</taxon>
    </lineage>
</organism>
<accession>A0A2P2PFA3</accession>
<dbReference type="AlphaFoldDB" id="A0A2P2PFA3"/>
<name>A0A2P2PFA3_RHIMU</name>